<evidence type="ECO:0000313" key="6">
    <source>
        <dbReference type="EMBL" id="KAL0276740.1"/>
    </source>
</evidence>
<dbReference type="EMBL" id="JARGDH010000002">
    <property type="protein sequence ID" value="KAL0276740.1"/>
    <property type="molecule type" value="Genomic_DNA"/>
</dbReference>
<dbReference type="PANTHER" id="PTHR12862">
    <property type="entry name" value="BADF TYPE ATPASE DOMAIN-CONTAINING PROTEIN"/>
    <property type="match status" value="1"/>
</dbReference>
<comment type="similarity">
    <text evidence="1">Belongs to the eukaryotic-type N-acetylglucosamine kinase family.</text>
</comment>
<dbReference type="Pfam" id="PF01869">
    <property type="entry name" value="BcrAD_BadFG"/>
    <property type="match status" value="1"/>
</dbReference>
<dbReference type="GO" id="GO:0045127">
    <property type="term" value="F:N-acetylglucosamine kinase activity"/>
    <property type="evidence" value="ECO:0007669"/>
    <property type="project" value="UniProtKB-EC"/>
</dbReference>
<dbReference type="InterPro" id="IPR039758">
    <property type="entry name" value="NAGK-like"/>
</dbReference>
<dbReference type="EC" id="2.7.1.59" evidence="2"/>
<sequence>MASVFIGGIEGGATYSKIVIYNGDGEVLIQKDGPGLNHWILGMNECITRIADLVSSAKMEAELCPKLPLLTLGLTLSGCEQEKSNEELKNALMEKFPYVAKDCFVGSDTIGALAVAHEDGGLVLIAGTGSNALLINPDGSQKNCGGWGYLMGDEGSAYWIAHTAIKLCFDEKDNLRTPPYATDYVWDCVKRHFNVKDRHGMLDHCYTKFDKSFFASITVKFAEGAVRGDLFCLWLFQEAGKALASSIIALWPKVDPKLVNAEGGLPVVCVGSVWKSWKLMEKGFVEKLKPVPKTCIPSIYTENPTVEELSLLRLKTGVETGAAYLAAKEVGYPLPKNYEDNYEVFFHYRKEDQPWINDCY</sequence>
<comment type="caution">
    <text evidence="6">The sequence shown here is derived from an EMBL/GenBank/DDBJ whole genome shotgun (WGS) entry which is preliminary data.</text>
</comment>
<evidence type="ECO:0000256" key="3">
    <source>
        <dbReference type="ARBA" id="ARBA00014974"/>
    </source>
</evidence>
<proteinExistence type="inferred from homology"/>
<evidence type="ECO:0000256" key="1">
    <source>
        <dbReference type="ARBA" id="ARBA00006198"/>
    </source>
</evidence>
<protein>
    <recommendedName>
        <fullName evidence="3">N-acetyl-D-glucosamine kinase</fullName>
        <ecNumber evidence="2">2.7.1.59</ecNumber>
    </recommendedName>
    <alternativeName>
        <fullName evidence="4">GlcNAc kinase</fullName>
    </alternativeName>
</protein>
<feature type="domain" description="ATPase BadF/BadG/BcrA/BcrD type" evidence="5">
    <location>
        <begin position="8"/>
        <end position="279"/>
    </location>
</feature>
<evidence type="ECO:0000256" key="2">
    <source>
        <dbReference type="ARBA" id="ARBA00012122"/>
    </source>
</evidence>
<organism evidence="6">
    <name type="scientific">Menopon gallinae</name>
    <name type="common">poultry shaft louse</name>
    <dbReference type="NCBI Taxonomy" id="328185"/>
    <lineage>
        <taxon>Eukaryota</taxon>
        <taxon>Metazoa</taxon>
        <taxon>Ecdysozoa</taxon>
        <taxon>Arthropoda</taxon>
        <taxon>Hexapoda</taxon>
        <taxon>Insecta</taxon>
        <taxon>Pterygota</taxon>
        <taxon>Neoptera</taxon>
        <taxon>Paraneoptera</taxon>
        <taxon>Psocodea</taxon>
        <taxon>Troctomorpha</taxon>
        <taxon>Phthiraptera</taxon>
        <taxon>Amblycera</taxon>
        <taxon>Menoponidae</taxon>
        <taxon>Menopon</taxon>
    </lineage>
</organism>
<dbReference type="AlphaFoldDB" id="A0AAW2I300"/>
<name>A0AAW2I300_9NEOP</name>
<dbReference type="Gene3D" id="3.30.420.40">
    <property type="match status" value="1"/>
</dbReference>
<dbReference type="InterPro" id="IPR002731">
    <property type="entry name" value="ATPase_BadF"/>
</dbReference>
<accession>A0AAW2I300</accession>
<dbReference type="InterPro" id="IPR043129">
    <property type="entry name" value="ATPase_NBD"/>
</dbReference>
<evidence type="ECO:0000259" key="5">
    <source>
        <dbReference type="Pfam" id="PF01869"/>
    </source>
</evidence>
<dbReference type="CDD" id="cd24078">
    <property type="entry name" value="ASKHA_NBD_NAGK_meta"/>
    <property type="match status" value="1"/>
</dbReference>
<gene>
    <name evidence="6" type="ORF">PYX00_004248</name>
</gene>
<dbReference type="SUPFAM" id="SSF53067">
    <property type="entry name" value="Actin-like ATPase domain"/>
    <property type="match status" value="2"/>
</dbReference>
<reference evidence="6" key="1">
    <citation type="journal article" date="2024" name="Gigascience">
        <title>Chromosome-level genome of the poultry shaft louse Menopon gallinae provides insight into the host-switching and adaptive evolution of parasitic lice.</title>
        <authorList>
            <person name="Xu Y."/>
            <person name="Ma L."/>
            <person name="Liu S."/>
            <person name="Liang Y."/>
            <person name="Liu Q."/>
            <person name="He Z."/>
            <person name="Tian L."/>
            <person name="Duan Y."/>
            <person name="Cai W."/>
            <person name="Li H."/>
            <person name="Song F."/>
        </authorList>
    </citation>
    <scope>NUCLEOTIDE SEQUENCE</scope>
    <source>
        <strain evidence="6">Cailab_2023a</strain>
    </source>
</reference>
<evidence type="ECO:0000256" key="4">
    <source>
        <dbReference type="ARBA" id="ARBA00031123"/>
    </source>
</evidence>
<dbReference type="PANTHER" id="PTHR12862:SF0">
    <property type="entry name" value="N-ACETYL-D-GLUCOSAMINE KINASE"/>
    <property type="match status" value="1"/>
</dbReference>